<dbReference type="Pfam" id="PF05534">
    <property type="entry name" value="HicB"/>
    <property type="match status" value="1"/>
</dbReference>
<dbReference type="EMBL" id="CP157484">
    <property type="protein sequence ID" value="XBO36862.1"/>
    <property type="molecule type" value="Genomic_DNA"/>
</dbReference>
<name>A0AAU7J919_9HYPH</name>
<protein>
    <submittedName>
        <fullName evidence="1">Type II toxin-antitoxin system HicB family antitoxin</fullName>
    </submittedName>
</protein>
<dbReference type="InterPro" id="IPR035069">
    <property type="entry name" value="TTHA1013/TTHA0281-like"/>
</dbReference>
<dbReference type="InterPro" id="IPR008651">
    <property type="entry name" value="Uncharacterised_HicB"/>
</dbReference>
<dbReference type="SUPFAM" id="SSF47598">
    <property type="entry name" value="Ribbon-helix-helix"/>
    <property type="match status" value="1"/>
</dbReference>
<gene>
    <name evidence="1" type="ORF">ABEG18_14035</name>
</gene>
<dbReference type="SUPFAM" id="SSF143100">
    <property type="entry name" value="TTHA1013/TTHA0281-like"/>
    <property type="match status" value="1"/>
</dbReference>
<reference evidence="1" key="1">
    <citation type="submission" date="2024-05" db="EMBL/GenBank/DDBJ databases">
        <authorList>
            <person name="Kim S."/>
            <person name="Heo J."/>
            <person name="Choi H."/>
            <person name="Choi Y."/>
            <person name="Kwon S.-W."/>
            <person name="Kim Y."/>
        </authorList>
    </citation>
    <scope>NUCLEOTIDE SEQUENCE</scope>
    <source>
        <strain evidence="1">KACC 23698</strain>
    </source>
</reference>
<sequence>MNTMSYKGYEALVAYDEDAEIFHGEVMNLRDVITFAGRSVVELKKALEESVEDYLSFCKERGEEPEKPYSGQFVVRVEPPVHRAAVTAAKRAGVSLNKWIASVIEREAVR</sequence>
<dbReference type="AlphaFoldDB" id="A0AAU7J919"/>
<evidence type="ECO:0000313" key="1">
    <source>
        <dbReference type="EMBL" id="XBO36862.1"/>
    </source>
</evidence>
<dbReference type="InterPro" id="IPR010985">
    <property type="entry name" value="Ribbon_hlx_hlx"/>
</dbReference>
<organism evidence="1">
    <name type="scientific">Alsobacter sp. KACC 23698</name>
    <dbReference type="NCBI Taxonomy" id="3149229"/>
    <lineage>
        <taxon>Bacteria</taxon>
        <taxon>Pseudomonadati</taxon>
        <taxon>Pseudomonadota</taxon>
        <taxon>Alphaproteobacteria</taxon>
        <taxon>Hyphomicrobiales</taxon>
        <taxon>Alsobacteraceae</taxon>
        <taxon>Alsobacter</taxon>
    </lineage>
</organism>
<dbReference type="GO" id="GO:0006355">
    <property type="term" value="P:regulation of DNA-templated transcription"/>
    <property type="evidence" value="ECO:0007669"/>
    <property type="project" value="InterPro"/>
</dbReference>
<accession>A0AAU7J919</accession>
<proteinExistence type="predicted"/>
<dbReference type="RefSeq" id="WP_406853678.1">
    <property type="nucleotide sequence ID" value="NZ_CP157484.1"/>
</dbReference>